<keyword evidence="1" id="KW-0472">Membrane</keyword>
<dbReference type="GeneID" id="20314982"/>
<dbReference type="CTD" id="20314982"/>
<proteinExistence type="predicted"/>
<keyword evidence="1" id="KW-0812">Transmembrane</keyword>
<feature type="transmembrane region" description="Helical" evidence="1">
    <location>
        <begin position="1173"/>
        <end position="1197"/>
    </location>
</feature>
<evidence type="ECO:0000313" key="5">
    <source>
        <dbReference type="EMBL" id="KER33293.1"/>
    </source>
</evidence>
<evidence type="ECO:0000256" key="2">
    <source>
        <dbReference type="SAM" id="SignalP"/>
    </source>
</evidence>
<feature type="domain" description="TMEM62 Ig-like" evidence="4">
    <location>
        <begin position="977"/>
        <end position="1085"/>
    </location>
</feature>
<sequence length="1336" mass="152134">MKRNFCLVCVFALALLSIFVRLNTYQHGFDSRSHPPRVALSDIHISVYDEASRIEDLEAFLRRNVKVIRPYLLLISGDLVDAKSKDKHSSTQLSTEWEIYSTILRETNVLNFTRLLDIRGNHDAFNVPSGNAQTNYFRTHGVQGHRLSNSYSFNLGLPFGKYSFIALDACPDPGLMRPLNFFGHIAPETEEDIREYVKTTQSSNLTFWFGHYPTSTIVSPFALRSIIGSSAYAYFCGHLHTLLGWVPKMYGLQPQGFLELELGDWRDNRYYRIVAVDHDLVSFIDVRFSPSISSAEWPVILVTNPKHANFLLPHKEPFYRIEQSDHIRILVWSPYSVEYVSVSIDGVKIGNATRARIPPNATVPDLSPPIPLFVLPWNPAIWLTGSAHTIQVVAQDVNGNRREITQPFLVSGTPPWNFPFIPSLFVTSDHTFNIRTLFYVLWSYLFGLIVIPRLFSQYLHRHAWSRNRLVAGLLRLASTDTFAYPLLIYLVYVAAGPIFMGYLVDEHFAVVFSFGVYVAGSLIAESLTYMYESIQLLVFCVIVLPAFIWHLGLPSRLSASSASENERPHISAQKTVFIMMHSLSCLLFSMCILYTIIQVRLTLSYIGFPYGALAVLLSPGRIGPVLLVWYLAYQTTRLSVALVNVNSPLEDHERRQINGIVHLIYTRLDRRDEAYSMNARYSLRNKNTDPSPSASMNNIFWFIQITDLHLSIHQDASRSTDFEKFCNNTVRTIRPEFVSVSGTLTFLATNTLICSGDITDARSAVFISSKQYLSEWSSYRAAIRKSGILDLTTVYDIRGNHDMFDVLRVNHSTDYFSKYGVQGPSHTRSYLYTVRKPFGNYSFINLDACPKAGVNFPLNFFGELTPDVEKQLLEFVSRTERSNHTFWFGHYPTSTIISPRLNLRDLLGQSSFAYFCGHLHTAHRLIPRMYVLQPQGYLELELGDWRDGRYFRIVAVDHDLVSFADFRMFHGTQQATEWPIILVTNPKDSDFLLPHKEPAYRILSSTHIRILVWSLYSILDVSVFIDGEFQGNATRATPVSYDPSPLFVLPWNVTRWADRNAHEIRVVATDASNNRRVVSHQFVVNREPTWNFTRLAGFALHPDHSFNLKLVFYLLEGIFFCFLLMPRLIPSKFSRNCLRSSRFCVGLYRLTHFNPCCIPLLGFILYQCCGPTFMGFLIGYHFGVVFSFGIVVGTTFVVESLTYVYEGIQLLIFVIFYIPLPVWYLGRTHAVSRTESVNLIPTEDKTPSICDRNPAAVPTVRVQQSVPIRCVGRIPLALFIHAVIFSSLQLLFLIVTIGIPYGALAAFLSPGRLYPVALCWFIALQANEILTRVPGI</sequence>
<feature type="signal peptide" evidence="2">
    <location>
        <begin position="1"/>
        <end position="24"/>
    </location>
</feature>
<feature type="chain" id="PRO_5001704452" description="Calcineurin-like phosphoesterase domain-containing protein" evidence="2">
    <location>
        <begin position="25"/>
        <end position="1336"/>
    </location>
</feature>
<dbReference type="SUPFAM" id="SSF56300">
    <property type="entry name" value="Metallo-dependent phosphatases"/>
    <property type="match status" value="2"/>
</dbReference>
<feature type="transmembrane region" description="Helical" evidence="1">
    <location>
        <begin position="575"/>
        <end position="596"/>
    </location>
</feature>
<feature type="domain" description="TMEM62 Ig-like" evidence="4">
    <location>
        <begin position="295"/>
        <end position="412"/>
    </location>
</feature>
<feature type="transmembrane region" description="Helical" evidence="1">
    <location>
        <begin position="1110"/>
        <end position="1129"/>
    </location>
</feature>
<dbReference type="InterPro" id="IPR004843">
    <property type="entry name" value="Calcineurin-like_PHP"/>
</dbReference>
<dbReference type="InterPro" id="IPR056229">
    <property type="entry name" value="Ig_TMM62"/>
</dbReference>
<dbReference type="RefSeq" id="XP_009162930.1">
    <property type="nucleotide sequence ID" value="XM_009164666.1"/>
</dbReference>
<accession>A0A075A0R2</accession>
<dbReference type="Pfam" id="PF00149">
    <property type="entry name" value="Metallophos"/>
    <property type="match status" value="1"/>
</dbReference>
<reference evidence="5 6" key="1">
    <citation type="submission" date="2013-11" db="EMBL/GenBank/DDBJ databases">
        <title>Opisthorchis viverrini - life in the bile duct.</title>
        <authorList>
            <person name="Young N.D."/>
            <person name="Nagarajan N."/>
            <person name="Lin S.J."/>
            <person name="Korhonen P.K."/>
            <person name="Jex A.R."/>
            <person name="Hall R.S."/>
            <person name="Safavi-Hemami H."/>
            <person name="Kaewkong W."/>
            <person name="Bertrand D."/>
            <person name="Gao S."/>
            <person name="Seet Q."/>
            <person name="Wongkham S."/>
            <person name="Teh B.T."/>
            <person name="Wongkham C."/>
            <person name="Intapan P.M."/>
            <person name="Maleewong W."/>
            <person name="Yang X."/>
            <person name="Hu M."/>
            <person name="Wang Z."/>
            <person name="Hofmann A."/>
            <person name="Sternberg P.W."/>
            <person name="Tan P."/>
            <person name="Wang J."/>
            <person name="Gasser R.B."/>
        </authorList>
    </citation>
    <scope>NUCLEOTIDE SEQUENCE [LARGE SCALE GENOMIC DNA]</scope>
</reference>
<keyword evidence="6" id="KW-1185">Reference proteome</keyword>
<feature type="transmembrane region" description="Helical" evidence="1">
    <location>
        <begin position="476"/>
        <end position="495"/>
    </location>
</feature>
<feature type="domain" description="Calcineurin-like phosphoesterase" evidence="3">
    <location>
        <begin position="38"/>
        <end position="144"/>
    </location>
</feature>
<dbReference type="OrthoDB" id="27234at2759"/>
<feature type="transmembrane region" description="Helical" evidence="1">
    <location>
        <begin position="1276"/>
        <end position="1301"/>
    </location>
</feature>
<dbReference type="Gene3D" id="3.60.21.10">
    <property type="match status" value="2"/>
</dbReference>
<dbReference type="PANTHER" id="PTHR14795">
    <property type="entry name" value="HELICASE RELATED"/>
    <property type="match status" value="1"/>
</dbReference>
<keyword evidence="1" id="KW-1133">Transmembrane helix</keyword>
<evidence type="ECO:0000259" key="3">
    <source>
        <dbReference type="Pfam" id="PF00149"/>
    </source>
</evidence>
<dbReference type="InterPro" id="IPR029052">
    <property type="entry name" value="Metallo-depent_PP-like"/>
</dbReference>
<evidence type="ECO:0000259" key="4">
    <source>
        <dbReference type="Pfam" id="PF24384"/>
    </source>
</evidence>
<feature type="transmembrane region" description="Helical" evidence="1">
    <location>
        <begin position="608"/>
        <end position="632"/>
    </location>
</feature>
<keyword evidence="2" id="KW-0732">Signal</keyword>
<dbReference type="GO" id="GO:0016787">
    <property type="term" value="F:hydrolase activity"/>
    <property type="evidence" value="ECO:0007669"/>
    <property type="project" value="InterPro"/>
</dbReference>
<dbReference type="STRING" id="6198.A0A075A0R2"/>
<evidence type="ECO:0000313" key="6">
    <source>
        <dbReference type="Proteomes" id="UP000054324"/>
    </source>
</evidence>
<feature type="transmembrane region" description="Helical" evidence="1">
    <location>
        <begin position="507"/>
        <end position="524"/>
    </location>
</feature>
<feature type="transmembrane region" description="Helical" evidence="1">
    <location>
        <begin position="536"/>
        <end position="555"/>
    </location>
</feature>
<dbReference type="Pfam" id="PF24384">
    <property type="entry name" value="Ig_TMM62"/>
    <property type="match status" value="2"/>
</dbReference>
<evidence type="ECO:0008006" key="7">
    <source>
        <dbReference type="Google" id="ProtNLM"/>
    </source>
</evidence>
<feature type="transmembrane region" description="Helical" evidence="1">
    <location>
        <begin position="437"/>
        <end position="455"/>
    </location>
</feature>
<organism evidence="5 6">
    <name type="scientific">Opisthorchis viverrini</name>
    <name type="common">Southeast Asian liver fluke</name>
    <dbReference type="NCBI Taxonomy" id="6198"/>
    <lineage>
        <taxon>Eukaryota</taxon>
        <taxon>Metazoa</taxon>
        <taxon>Spiralia</taxon>
        <taxon>Lophotrochozoa</taxon>
        <taxon>Platyhelminthes</taxon>
        <taxon>Trematoda</taxon>
        <taxon>Digenea</taxon>
        <taxon>Opisthorchiida</taxon>
        <taxon>Opisthorchiata</taxon>
        <taxon>Opisthorchiidae</taxon>
        <taxon>Opisthorchis</taxon>
    </lineage>
</organism>
<name>A0A075A0R2_OPIVI</name>
<gene>
    <name evidence="5" type="ORF">T265_00794</name>
</gene>
<feature type="transmembrane region" description="Helical" evidence="1">
    <location>
        <begin position="1203"/>
        <end position="1225"/>
    </location>
</feature>
<evidence type="ECO:0000256" key="1">
    <source>
        <dbReference type="SAM" id="Phobius"/>
    </source>
</evidence>
<dbReference type="EMBL" id="KL596626">
    <property type="protein sequence ID" value="KER33293.1"/>
    <property type="molecule type" value="Genomic_DNA"/>
</dbReference>
<dbReference type="PANTHER" id="PTHR14795:SF0">
    <property type="entry name" value="TRANSMEMBRANE PROTEIN 62"/>
    <property type="match status" value="1"/>
</dbReference>
<feature type="transmembrane region" description="Helical" evidence="1">
    <location>
        <begin position="1313"/>
        <end position="1330"/>
    </location>
</feature>
<protein>
    <recommendedName>
        <fullName evidence="7">Calcineurin-like phosphoesterase domain-containing protein</fullName>
    </recommendedName>
</protein>
<dbReference type="KEGG" id="ovi:T265_00794"/>
<dbReference type="Proteomes" id="UP000054324">
    <property type="component" value="Unassembled WGS sequence"/>
</dbReference>